<sequence>MESEGLFAPETEREARERFELLAPAASEVVRAVAKEMEFGTEEYDERVTGEIIETAREAMYASLLEVHIGDYDQYEQWCEDYECEPIQMGHPEADRVVWHAVPFQETAIAATFENEQDAAVATLRRQAFGRLYKDLLGEDR</sequence>
<proteinExistence type="predicted"/>
<dbReference type="Pfam" id="PF19125">
    <property type="entry name" value="DUF5809"/>
    <property type="match status" value="1"/>
</dbReference>
<evidence type="ECO:0000313" key="2">
    <source>
        <dbReference type="Proteomes" id="UP001596414"/>
    </source>
</evidence>
<dbReference type="AlphaFoldDB" id="A0ABD5X437"/>
<protein>
    <submittedName>
        <fullName evidence="1">DUF5809 family protein</fullName>
    </submittedName>
</protein>
<reference evidence="1 2" key="1">
    <citation type="journal article" date="2014" name="Int. J. Syst. Evol. Microbiol.">
        <title>Complete genome sequence of Corynebacterium casei LMG S-19264T (=DSM 44701T), isolated from a smear-ripened cheese.</title>
        <authorList>
            <consortium name="US DOE Joint Genome Institute (JGI-PGF)"/>
            <person name="Walter F."/>
            <person name="Albersmeier A."/>
            <person name="Kalinowski J."/>
            <person name="Ruckert C."/>
        </authorList>
    </citation>
    <scope>NUCLEOTIDE SEQUENCE [LARGE SCALE GENOMIC DNA]</scope>
    <source>
        <strain evidence="1 2">CGMCC 4.7215</strain>
    </source>
</reference>
<accession>A0ABD5X437</accession>
<comment type="caution">
    <text evidence="1">The sequence shown here is derived from an EMBL/GenBank/DDBJ whole genome shotgun (WGS) entry which is preliminary data.</text>
</comment>
<dbReference type="Proteomes" id="UP001596414">
    <property type="component" value="Unassembled WGS sequence"/>
</dbReference>
<dbReference type="RefSeq" id="WP_267638120.1">
    <property type="nucleotide sequence ID" value="NZ_JAODIY010000011.1"/>
</dbReference>
<gene>
    <name evidence="1" type="ORF">ACFQJ7_07925</name>
</gene>
<dbReference type="EMBL" id="JBHSZQ010000011">
    <property type="protein sequence ID" value="MFC7125966.1"/>
    <property type="molecule type" value="Genomic_DNA"/>
</dbReference>
<organism evidence="1 2">
    <name type="scientific">Halovenus rubra</name>
    <dbReference type="NCBI Taxonomy" id="869890"/>
    <lineage>
        <taxon>Archaea</taxon>
        <taxon>Methanobacteriati</taxon>
        <taxon>Methanobacteriota</taxon>
        <taxon>Stenosarchaea group</taxon>
        <taxon>Halobacteria</taxon>
        <taxon>Halobacteriales</taxon>
        <taxon>Haloarculaceae</taxon>
        <taxon>Halovenus</taxon>
    </lineage>
</organism>
<dbReference type="InterPro" id="IPR043832">
    <property type="entry name" value="DUF5809"/>
</dbReference>
<evidence type="ECO:0000313" key="1">
    <source>
        <dbReference type="EMBL" id="MFC7125966.1"/>
    </source>
</evidence>
<name>A0ABD5X437_9EURY</name>